<keyword evidence="3" id="KW-1185">Reference proteome</keyword>
<evidence type="ECO:0000313" key="2">
    <source>
        <dbReference type="EMBL" id="GBL75369.1"/>
    </source>
</evidence>
<proteinExistence type="predicted"/>
<gene>
    <name evidence="1" type="ORF">AVEN_16929_1</name>
    <name evidence="2" type="ORF">AVEN_87937_1</name>
</gene>
<accession>A0A4Y2A6K8</accession>
<dbReference type="AlphaFoldDB" id="A0A4Y2A6K8"/>
<protein>
    <recommendedName>
        <fullName evidence="4">Pre-C2HC domain-containing protein</fullName>
    </recommendedName>
</protein>
<dbReference type="OrthoDB" id="6624230at2759"/>
<sequence>MSQMKHYRMKNLHQLFLLEIKKIGKHMSIYNERDLCYFRTKIETYRRQAKATICFNCSGYYYAARKCHLRPKCIKYGGEHATQDCSIKEKIAEPKCVFCGE</sequence>
<dbReference type="EMBL" id="BGPR01079626">
    <property type="protein sequence ID" value="GBL75320.1"/>
    <property type="molecule type" value="Genomic_DNA"/>
</dbReference>
<evidence type="ECO:0008006" key="4">
    <source>
        <dbReference type="Google" id="ProtNLM"/>
    </source>
</evidence>
<evidence type="ECO:0000313" key="3">
    <source>
        <dbReference type="Proteomes" id="UP000499080"/>
    </source>
</evidence>
<dbReference type="Proteomes" id="UP000499080">
    <property type="component" value="Unassembled WGS sequence"/>
</dbReference>
<name>A0A4Y2A6K8_ARAVE</name>
<dbReference type="EMBL" id="BGPR01079635">
    <property type="protein sequence ID" value="GBL75369.1"/>
    <property type="molecule type" value="Genomic_DNA"/>
</dbReference>
<reference evidence="1 3" key="1">
    <citation type="journal article" date="2019" name="Sci. Rep.">
        <title>Orb-weaving spider Araneus ventricosus genome elucidates the spidroin gene catalogue.</title>
        <authorList>
            <person name="Kono N."/>
            <person name="Nakamura H."/>
            <person name="Ohtoshi R."/>
            <person name="Moran D.A.P."/>
            <person name="Shinohara A."/>
            <person name="Yoshida Y."/>
            <person name="Fujiwara M."/>
            <person name="Mori M."/>
            <person name="Tomita M."/>
            <person name="Arakawa K."/>
        </authorList>
    </citation>
    <scope>NUCLEOTIDE SEQUENCE [LARGE SCALE GENOMIC DNA]</scope>
</reference>
<organism evidence="1 3">
    <name type="scientific">Araneus ventricosus</name>
    <name type="common">Orbweaver spider</name>
    <name type="synonym">Epeira ventricosa</name>
    <dbReference type="NCBI Taxonomy" id="182803"/>
    <lineage>
        <taxon>Eukaryota</taxon>
        <taxon>Metazoa</taxon>
        <taxon>Ecdysozoa</taxon>
        <taxon>Arthropoda</taxon>
        <taxon>Chelicerata</taxon>
        <taxon>Arachnida</taxon>
        <taxon>Araneae</taxon>
        <taxon>Araneomorphae</taxon>
        <taxon>Entelegynae</taxon>
        <taxon>Araneoidea</taxon>
        <taxon>Araneidae</taxon>
        <taxon>Araneus</taxon>
    </lineage>
</organism>
<evidence type="ECO:0000313" key="1">
    <source>
        <dbReference type="EMBL" id="GBL75320.1"/>
    </source>
</evidence>
<comment type="caution">
    <text evidence="1">The sequence shown here is derived from an EMBL/GenBank/DDBJ whole genome shotgun (WGS) entry which is preliminary data.</text>
</comment>